<evidence type="ECO:0000313" key="5">
    <source>
        <dbReference type="WormBase" id="SRAE_2000238600"/>
    </source>
</evidence>
<dbReference type="Proteomes" id="UP000035682">
    <property type="component" value="Unplaced"/>
</dbReference>
<feature type="domain" description="PH" evidence="1">
    <location>
        <begin position="19"/>
        <end position="116"/>
    </location>
</feature>
<dbReference type="RefSeq" id="XP_024506925.1">
    <property type="nucleotide sequence ID" value="XM_024653449.1"/>
</dbReference>
<dbReference type="SUPFAM" id="SSF50729">
    <property type="entry name" value="PH domain-like"/>
    <property type="match status" value="1"/>
</dbReference>
<evidence type="ECO:0000313" key="2">
    <source>
        <dbReference type="EMBL" id="CEF67725.1"/>
    </source>
</evidence>
<protein>
    <submittedName>
        <fullName evidence="2 4">Pleckstrin homology domain and Pleckstrin homology-like domain-containing protein</fullName>
    </submittedName>
</protein>
<evidence type="ECO:0000313" key="4">
    <source>
        <dbReference type="WBParaSite" id="SRAE_2000238600.1"/>
    </source>
</evidence>
<dbReference type="OMA" id="EDCYMEL"/>
<dbReference type="WormBase" id="SRAE_2000238600">
    <property type="protein sequence ID" value="SRP08728"/>
    <property type="gene ID" value="WBGene00262596"/>
</dbReference>
<dbReference type="Pfam" id="PF00169">
    <property type="entry name" value="PH"/>
    <property type="match status" value="1"/>
</dbReference>
<dbReference type="CTD" id="36380090"/>
<dbReference type="SMART" id="SM00233">
    <property type="entry name" value="PH"/>
    <property type="match status" value="1"/>
</dbReference>
<dbReference type="InterPro" id="IPR011993">
    <property type="entry name" value="PH-like_dom_sf"/>
</dbReference>
<dbReference type="InterPro" id="IPR001849">
    <property type="entry name" value="PH_domain"/>
</dbReference>
<keyword evidence="3" id="KW-1185">Reference proteome</keyword>
<proteinExistence type="predicted"/>
<sequence length="146" mass="16899">MLVNGRSLATDLISDANYQQRCSGIVYYLREDGWKECYGILKANILFIFESKNNIDCCPYLIIVEDCIIDLLDDNQTGKQFSFSIKHKTTGREFILASDTLCNLQRWVSDLTVCPLDYINTIKQSFDEQYLQRKSSKDKIDVEKNC</sequence>
<reference evidence="4" key="3">
    <citation type="submission" date="2020-12" db="UniProtKB">
        <authorList>
            <consortium name="WormBaseParasite"/>
        </authorList>
    </citation>
    <scope>IDENTIFICATION</scope>
</reference>
<organism evidence="2">
    <name type="scientific">Strongyloides ratti</name>
    <name type="common">Parasitic roundworm</name>
    <dbReference type="NCBI Taxonomy" id="34506"/>
    <lineage>
        <taxon>Eukaryota</taxon>
        <taxon>Metazoa</taxon>
        <taxon>Ecdysozoa</taxon>
        <taxon>Nematoda</taxon>
        <taxon>Chromadorea</taxon>
        <taxon>Rhabditida</taxon>
        <taxon>Tylenchina</taxon>
        <taxon>Panagrolaimomorpha</taxon>
        <taxon>Strongyloidoidea</taxon>
        <taxon>Strongyloididae</taxon>
        <taxon>Strongyloides</taxon>
    </lineage>
</organism>
<reference evidence="2" key="2">
    <citation type="submission" date="2014-09" db="EMBL/GenBank/DDBJ databases">
        <authorList>
            <person name="Aslett A.Martin."/>
        </authorList>
    </citation>
    <scope>NUCLEOTIDE SEQUENCE</scope>
    <source>
        <strain evidence="2">ED321 Heterogonic</strain>
    </source>
</reference>
<evidence type="ECO:0000313" key="3">
    <source>
        <dbReference type="Proteomes" id="UP000035682"/>
    </source>
</evidence>
<dbReference type="AlphaFoldDB" id="A0A090LJP4"/>
<evidence type="ECO:0000259" key="1">
    <source>
        <dbReference type="PROSITE" id="PS50003"/>
    </source>
</evidence>
<name>A0A090LJP4_STRRB</name>
<dbReference type="WBParaSite" id="SRAE_2000238600.1">
    <property type="protein sequence ID" value="SRAE_2000238600.1"/>
    <property type="gene ID" value="WBGene00262596"/>
</dbReference>
<dbReference type="GeneID" id="36380090"/>
<dbReference type="PROSITE" id="PS50003">
    <property type="entry name" value="PH_DOMAIN"/>
    <property type="match status" value="1"/>
</dbReference>
<accession>A0A090LJP4</accession>
<gene>
    <name evidence="2 4 5" type="ORF">SRAE_2000238600</name>
</gene>
<dbReference type="STRING" id="34506.A0A090LJP4"/>
<dbReference type="EMBL" id="LN609529">
    <property type="protein sequence ID" value="CEF67725.1"/>
    <property type="molecule type" value="Genomic_DNA"/>
</dbReference>
<reference evidence="3" key="1">
    <citation type="submission" date="2014-09" db="EMBL/GenBank/DDBJ databases">
        <authorList>
            <person name="Martin A.A."/>
        </authorList>
    </citation>
    <scope>NUCLEOTIDE SEQUENCE</scope>
    <source>
        <strain evidence="3">ED321</strain>
    </source>
</reference>
<dbReference type="OrthoDB" id="74412at2759"/>
<dbReference type="Gene3D" id="2.30.29.30">
    <property type="entry name" value="Pleckstrin-homology domain (PH domain)/Phosphotyrosine-binding domain (PTB)"/>
    <property type="match status" value="1"/>
</dbReference>